<protein>
    <recommendedName>
        <fullName evidence="4">Alkaline shock response membrane anchor protein AmaP</fullName>
    </recommendedName>
</protein>
<keyword evidence="1" id="KW-1133">Transmembrane helix</keyword>
<sequence>MTSSNRVINRMLLALVGLAALVAAAYVTVRAYPALIPTISIPALPAVEGAALWYLAGASGIVVALSIAWIVTRGRGSTHDVIHENTPFGVVEVDVRVVSDLVSAQLANRQDIVGVSVNAYRVRRAATLALTVTVRSGADIERVRDDVALAVAEVDTQLESRLPVVVHITGARIIRAREKRVS</sequence>
<evidence type="ECO:0000256" key="1">
    <source>
        <dbReference type="SAM" id="Phobius"/>
    </source>
</evidence>
<evidence type="ECO:0000313" key="3">
    <source>
        <dbReference type="Proteomes" id="UP001160142"/>
    </source>
</evidence>
<dbReference type="EMBL" id="JARXVQ010000001">
    <property type="protein sequence ID" value="MDH6180116.1"/>
    <property type="molecule type" value="Genomic_DNA"/>
</dbReference>
<reference evidence="2 3" key="1">
    <citation type="submission" date="2023-04" db="EMBL/GenBank/DDBJ databases">
        <title>Genome Encyclopedia of Bacteria and Archaea VI: Functional Genomics of Type Strains.</title>
        <authorList>
            <person name="Whitman W."/>
        </authorList>
    </citation>
    <scope>NUCLEOTIDE SEQUENCE [LARGE SCALE GENOMIC DNA]</scope>
    <source>
        <strain evidence="2 3">SG_E_30_P1</strain>
    </source>
</reference>
<name>A0ABT6KK82_9MICO</name>
<evidence type="ECO:0008006" key="4">
    <source>
        <dbReference type="Google" id="ProtNLM"/>
    </source>
</evidence>
<dbReference type="Proteomes" id="UP001160142">
    <property type="component" value="Unassembled WGS sequence"/>
</dbReference>
<evidence type="ECO:0000313" key="2">
    <source>
        <dbReference type="EMBL" id="MDH6180116.1"/>
    </source>
</evidence>
<accession>A0ABT6KK82</accession>
<keyword evidence="1" id="KW-0472">Membrane</keyword>
<feature type="transmembrane region" description="Helical" evidence="1">
    <location>
        <begin position="51"/>
        <end position="71"/>
    </location>
</feature>
<gene>
    <name evidence="2" type="ORF">M2152_000298</name>
</gene>
<proteinExistence type="predicted"/>
<comment type="caution">
    <text evidence="2">The sequence shown here is derived from an EMBL/GenBank/DDBJ whole genome shotgun (WGS) entry which is preliminary data.</text>
</comment>
<keyword evidence="3" id="KW-1185">Reference proteome</keyword>
<organism evidence="2 3">
    <name type="scientific">Antiquaquibacter oligotrophicus</name>
    <dbReference type="NCBI Taxonomy" id="2880260"/>
    <lineage>
        <taxon>Bacteria</taxon>
        <taxon>Bacillati</taxon>
        <taxon>Actinomycetota</taxon>
        <taxon>Actinomycetes</taxon>
        <taxon>Micrococcales</taxon>
        <taxon>Microbacteriaceae</taxon>
        <taxon>Antiquaquibacter</taxon>
    </lineage>
</organism>
<keyword evidence="1" id="KW-0812">Transmembrane</keyword>
<dbReference type="RefSeq" id="WP_322132482.1">
    <property type="nucleotide sequence ID" value="NZ_CP085036.1"/>
</dbReference>